<keyword evidence="1" id="KW-0456">Lyase</keyword>
<reference evidence="4" key="2">
    <citation type="submission" date="2011-02" db="EMBL/GenBank/DDBJ databases">
        <title>The complete genome of Syntrophobotulus glycolicus DSM 8271.</title>
        <authorList>
            <person name="Lucas S."/>
            <person name="Copeland A."/>
            <person name="Lapidus A."/>
            <person name="Bruce D."/>
            <person name="Goodwin L."/>
            <person name="Pitluck S."/>
            <person name="Kyrpides N."/>
            <person name="Mavromatis K."/>
            <person name="Pagani I."/>
            <person name="Ivanova N."/>
            <person name="Mikhailova N."/>
            <person name="Chertkov O."/>
            <person name="Held B."/>
            <person name="Detter J.C."/>
            <person name="Tapia R."/>
            <person name="Han C."/>
            <person name="Land M."/>
            <person name="Hauser L."/>
            <person name="Markowitz V."/>
            <person name="Cheng J.-F."/>
            <person name="Hugenholtz P."/>
            <person name="Woyke T."/>
            <person name="Wu D."/>
            <person name="Spring S."/>
            <person name="Schroeder M."/>
            <person name="Brambilla E."/>
            <person name="Klenk H.-P."/>
            <person name="Eisen J.A."/>
        </authorList>
    </citation>
    <scope>NUCLEOTIDE SEQUENCE [LARGE SCALE GENOMIC DNA]</scope>
    <source>
        <strain evidence="4">DSM 8271 / FlGlyR</strain>
    </source>
</reference>
<dbReference type="RefSeq" id="WP_013625475.1">
    <property type="nucleotide sequence ID" value="NC_015172.1"/>
</dbReference>
<dbReference type="eggNOG" id="COG2159">
    <property type="taxonomic scope" value="Bacteria"/>
</dbReference>
<dbReference type="AlphaFoldDB" id="F0SUG0"/>
<dbReference type="PANTHER" id="PTHR21240">
    <property type="entry name" value="2-AMINO-3-CARBOXYLMUCONATE-6-SEMIALDEHYDE DECARBOXYLASE"/>
    <property type="match status" value="1"/>
</dbReference>
<evidence type="ECO:0000313" key="4">
    <source>
        <dbReference type="Proteomes" id="UP000007488"/>
    </source>
</evidence>
<organism evidence="3 4">
    <name type="scientific">Syntrophobotulus glycolicus (strain DSM 8271 / FlGlyR)</name>
    <dbReference type="NCBI Taxonomy" id="645991"/>
    <lineage>
        <taxon>Bacteria</taxon>
        <taxon>Bacillati</taxon>
        <taxon>Bacillota</taxon>
        <taxon>Clostridia</taxon>
        <taxon>Eubacteriales</taxon>
        <taxon>Desulfitobacteriaceae</taxon>
        <taxon>Syntrophobotulus</taxon>
    </lineage>
</organism>
<dbReference type="Gene3D" id="3.20.20.140">
    <property type="entry name" value="Metal-dependent hydrolases"/>
    <property type="match status" value="1"/>
</dbReference>
<gene>
    <name evidence="3" type="ordered locus">Sgly_2322</name>
</gene>
<dbReference type="KEGG" id="sgy:Sgly_2322"/>
<dbReference type="GO" id="GO:0016787">
    <property type="term" value="F:hydrolase activity"/>
    <property type="evidence" value="ECO:0007669"/>
    <property type="project" value="InterPro"/>
</dbReference>
<dbReference type="InterPro" id="IPR032466">
    <property type="entry name" value="Metal_Hydrolase"/>
</dbReference>
<dbReference type="EMBL" id="CP002547">
    <property type="protein sequence ID" value="ADY56610.1"/>
    <property type="molecule type" value="Genomic_DNA"/>
</dbReference>
<dbReference type="HOGENOM" id="CLU_044590_0_1_9"/>
<dbReference type="STRING" id="645991.Sgly_2322"/>
<dbReference type="GO" id="GO:0005737">
    <property type="term" value="C:cytoplasm"/>
    <property type="evidence" value="ECO:0007669"/>
    <property type="project" value="TreeGrafter"/>
</dbReference>
<dbReference type="GO" id="GO:0016831">
    <property type="term" value="F:carboxy-lyase activity"/>
    <property type="evidence" value="ECO:0007669"/>
    <property type="project" value="InterPro"/>
</dbReference>
<feature type="domain" description="Amidohydrolase-related" evidence="2">
    <location>
        <begin position="10"/>
        <end position="264"/>
    </location>
</feature>
<accession>F0SUG0</accession>
<dbReference type="GO" id="GO:0019748">
    <property type="term" value="P:secondary metabolic process"/>
    <property type="evidence" value="ECO:0007669"/>
    <property type="project" value="TreeGrafter"/>
</dbReference>
<proteinExistence type="predicted"/>
<dbReference type="Proteomes" id="UP000007488">
    <property type="component" value="Chromosome"/>
</dbReference>
<evidence type="ECO:0000256" key="1">
    <source>
        <dbReference type="ARBA" id="ARBA00023239"/>
    </source>
</evidence>
<dbReference type="CDD" id="cd01292">
    <property type="entry name" value="metallo-dependent_hydrolases"/>
    <property type="match status" value="1"/>
</dbReference>
<dbReference type="InterPro" id="IPR006680">
    <property type="entry name" value="Amidohydro-rel"/>
</dbReference>
<evidence type="ECO:0000259" key="2">
    <source>
        <dbReference type="Pfam" id="PF04909"/>
    </source>
</evidence>
<sequence>MPNRNSDQIIDFHNHIFPENIAERAVASIGCFYDSVMEGKGTVEDMLRSGAGIGHFVISSTATTKEQVTAINNFIAQKSALDDRLIGFGSIHPAFANPAQEIDRIIALGLRGIKLHSDFQEYNIDDRAMYPIYEALEGRLPVIFHIGDYRMDYSNPLRLLKVLDRFPKLTVIAAHLGGYTVWDELGDVLIGKDLFIDTSSALMFLPPQRAVDLIRRHGVEKVLYGTDYPMWSHQTELERIHSLGLTQEEVRKILSGNASQLFGLSAE</sequence>
<name>F0SUG0_SYNGF</name>
<protein>
    <submittedName>
        <fullName evidence="3">Amidohydrolase 2</fullName>
    </submittedName>
</protein>
<dbReference type="SUPFAM" id="SSF51556">
    <property type="entry name" value="Metallo-dependent hydrolases"/>
    <property type="match status" value="1"/>
</dbReference>
<dbReference type="InterPro" id="IPR032465">
    <property type="entry name" value="ACMSD"/>
</dbReference>
<dbReference type="OrthoDB" id="9771932at2"/>
<keyword evidence="4" id="KW-1185">Reference proteome</keyword>
<dbReference type="PANTHER" id="PTHR21240:SF28">
    <property type="entry name" value="ISO-OROTATE DECARBOXYLASE (EUROFUNG)"/>
    <property type="match status" value="1"/>
</dbReference>
<reference evidence="3 4" key="1">
    <citation type="journal article" date="2011" name="Stand. Genomic Sci.">
        <title>Complete genome sequence of Syntrophobotulus glycolicus type strain (FlGlyR).</title>
        <authorList>
            <person name="Han C."/>
            <person name="Mwirichia R."/>
            <person name="Chertkov O."/>
            <person name="Held B."/>
            <person name="Lapidus A."/>
            <person name="Nolan M."/>
            <person name="Lucas S."/>
            <person name="Hammon N."/>
            <person name="Deshpande S."/>
            <person name="Cheng J.F."/>
            <person name="Tapia R."/>
            <person name="Goodwin L."/>
            <person name="Pitluck S."/>
            <person name="Huntemann M."/>
            <person name="Liolios K."/>
            <person name="Ivanova N."/>
            <person name="Pagani I."/>
            <person name="Mavromatis K."/>
            <person name="Ovchinikova G."/>
            <person name="Pati A."/>
            <person name="Chen A."/>
            <person name="Palaniappan K."/>
            <person name="Land M."/>
            <person name="Hauser L."/>
            <person name="Brambilla E.M."/>
            <person name="Rohde M."/>
            <person name="Spring S."/>
            <person name="Sikorski J."/>
            <person name="Goker M."/>
            <person name="Woyke T."/>
            <person name="Bristow J."/>
            <person name="Eisen J.A."/>
            <person name="Markowitz V."/>
            <person name="Hugenholtz P."/>
            <person name="Kyrpides N.C."/>
            <person name="Klenk H.P."/>
            <person name="Detter J.C."/>
        </authorList>
    </citation>
    <scope>NUCLEOTIDE SEQUENCE [LARGE SCALE GENOMIC DNA]</scope>
    <source>
        <strain evidence="4">DSM 8271 / FlGlyR</strain>
    </source>
</reference>
<evidence type="ECO:0000313" key="3">
    <source>
        <dbReference type="EMBL" id="ADY56610.1"/>
    </source>
</evidence>
<dbReference type="Pfam" id="PF04909">
    <property type="entry name" value="Amidohydro_2"/>
    <property type="match status" value="1"/>
</dbReference>